<feature type="transmembrane region" description="Helical" evidence="1">
    <location>
        <begin position="6"/>
        <end position="24"/>
    </location>
</feature>
<evidence type="ECO:0000313" key="2">
    <source>
        <dbReference type="EMBL" id="WEL19927.1"/>
    </source>
</evidence>
<organism evidence="2 3">
    <name type="scientific">Candidatus Nanohalococcus occultus</name>
    <dbReference type="NCBI Taxonomy" id="2978047"/>
    <lineage>
        <taxon>Archaea</taxon>
        <taxon>Candidatus Nanohalarchaeota</taxon>
        <taxon>Candidatus Nanohalarchaeota incertae sedis</taxon>
        <taxon>Candidatus Nanohalococcus</taxon>
    </lineage>
</organism>
<accession>A0ABY8CFE6</accession>
<dbReference type="EMBL" id="CP104395">
    <property type="protein sequence ID" value="WEL19927.1"/>
    <property type="molecule type" value="Genomic_DNA"/>
</dbReference>
<gene>
    <name evidence="2" type="ORF">SVXNc_0924</name>
</gene>
<feature type="transmembrane region" description="Helical" evidence="1">
    <location>
        <begin position="88"/>
        <end position="110"/>
    </location>
</feature>
<dbReference type="Proteomes" id="UP001218034">
    <property type="component" value="Chromosome"/>
</dbReference>
<keyword evidence="1" id="KW-0812">Transmembrane</keyword>
<evidence type="ECO:0000256" key="1">
    <source>
        <dbReference type="SAM" id="Phobius"/>
    </source>
</evidence>
<reference evidence="2 3" key="1">
    <citation type="submission" date="2022-09" db="EMBL/GenBank/DDBJ databases">
        <title>Xylan utilization by haloarchaea-nanohaloarchaea associations.</title>
        <authorList>
            <person name="Yakimov M."/>
        </authorList>
    </citation>
    <scope>NUCLEOTIDE SEQUENCE [LARGE SCALE GENOMIC DNA]</scope>
    <source>
        <strain evidence="2 3">SVXNc</strain>
    </source>
</reference>
<protein>
    <submittedName>
        <fullName evidence="2">Uncharacterized protein</fullName>
    </submittedName>
</protein>
<sequence>MESYEHAIISAIAAPIAVWQLFGFGQYFIPLSLFGFFLGVFIDLDHFLVQRLRDGNWNHLKSAFSDVRTITTDNGAALEDRIPNWSRYLSHFAILATVPVLFAAISLRLAGLSYAMLGSHIFCDIVRSWQDDALGFD</sequence>
<keyword evidence="1" id="KW-1133">Transmembrane helix</keyword>
<dbReference type="RefSeq" id="WP_347721756.1">
    <property type="nucleotide sequence ID" value="NZ_CP104395.1"/>
</dbReference>
<evidence type="ECO:0000313" key="3">
    <source>
        <dbReference type="Proteomes" id="UP001218034"/>
    </source>
</evidence>
<keyword evidence="1" id="KW-0472">Membrane</keyword>
<keyword evidence="3" id="KW-1185">Reference proteome</keyword>
<name>A0ABY8CFE6_9ARCH</name>
<proteinExistence type="predicted"/>
<dbReference type="GeneID" id="90590362"/>